<feature type="region of interest" description="Disordered" evidence="1">
    <location>
        <begin position="1"/>
        <end position="31"/>
    </location>
</feature>
<dbReference type="InterPro" id="IPR041354">
    <property type="entry name" value="4PPT_N"/>
</dbReference>
<reference evidence="3" key="1">
    <citation type="submission" date="2020-05" db="EMBL/GenBank/DDBJ databases">
        <authorList>
            <person name="Chiriac C."/>
            <person name="Salcher M."/>
            <person name="Ghai R."/>
            <person name="Kavagutti S V."/>
        </authorList>
    </citation>
    <scope>NUCLEOTIDE SEQUENCE</scope>
</reference>
<dbReference type="GO" id="GO:0009239">
    <property type="term" value="P:enterobactin biosynthetic process"/>
    <property type="evidence" value="ECO:0007669"/>
    <property type="project" value="InterPro"/>
</dbReference>
<name>A0A6J6V6I0_9ZZZZ</name>
<dbReference type="Pfam" id="PF17837">
    <property type="entry name" value="4PPT_N"/>
    <property type="match status" value="1"/>
</dbReference>
<organism evidence="3">
    <name type="scientific">freshwater metagenome</name>
    <dbReference type="NCBI Taxonomy" id="449393"/>
    <lineage>
        <taxon>unclassified sequences</taxon>
        <taxon>metagenomes</taxon>
        <taxon>ecological metagenomes</taxon>
    </lineage>
</organism>
<dbReference type="InterPro" id="IPR003542">
    <property type="entry name" value="Enbac_synth_compD-like"/>
</dbReference>
<dbReference type="GO" id="GO:0009366">
    <property type="term" value="C:enterobactin synthetase complex"/>
    <property type="evidence" value="ECO:0007669"/>
    <property type="project" value="InterPro"/>
</dbReference>
<dbReference type="InterPro" id="IPR037143">
    <property type="entry name" value="4-PPantetheinyl_Trfase_dom_sf"/>
</dbReference>
<gene>
    <name evidence="3" type="ORF">UFOPK2754_02917</name>
</gene>
<dbReference type="PANTHER" id="PTHR38096">
    <property type="entry name" value="ENTEROBACTIN SYNTHASE COMPONENT D"/>
    <property type="match status" value="1"/>
</dbReference>
<dbReference type="GO" id="GO:0005886">
    <property type="term" value="C:plasma membrane"/>
    <property type="evidence" value="ECO:0007669"/>
    <property type="project" value="TreeGrafter"/>
</dbReference>
<proteinExistence type="predicted"/>
<dbReference type="SUPFAM" id="SSF56214">
    <property type="entry name" value="4'-phosphopantetheinyl transferase"/>
    <property type="match status" value="1"/>
</dbReference>
<dbReference type="AlphaFoldDB" id="A0A6J6V6I0"/>
<protein>
    <submittedName>
        <fullName evidence="3">Unannotated protein</fullName>
    </submittedName>
</protein>
<dbReference type="EMBL" id="CAEZYR010000158">
    <property type="protein sequence ID" value="CAB4767780.1"/>
    <property type="molecule type" value="Genomic_DNA"/>
</dbReference>
<evidence type="ECO:0000256" key="1">
    <source>
        <dbReference type="SAM" id="MobiDB-lite"/>
    </source>
</evidence>
<feature type="domain" description="4'-phosphopantetheinyl transferase N-terminal" evidence="2">
    <location>
        <begin position="68"/>
        <end position="129"/>
    </location>
</feature>
<dbReference type="Gene3D" id="3.90.470.20">
    <property type="entry name" value="4'-phosphopantetheinyl transferase domain"/>
    <property type="match status" value="1"/>
</dbReference>
<evidence type="ECO:0000259" key="2">
    <source>
        <dbReference type="Pfam" id="PF17837"/>
    </source>
</evidence>
<dbReference type="GO" id="GO:0008897">
    <property type="term" value="F:holo-[acyl-carrier-protein] synthase activity"/>
    <property type="evidence" value="ECO:0007669"/>
    <property type="project" value="InterPro"/>
</dbReference>
<dbReference type="PANTHER" id="PTHR38096:SF1">
    <property type="entry name" value="ENTEROBACTIN SYNTHASE COMPONENT D"/>
    <property type="match status" value="1"/>
</dbReference>
<evidence type="ECO:0000313" key="3">
    <source>
        <dbReference type="EMBL" id="CAB4767780.1"/>
    </source>
</evidence>
<dbReference type="GO" id="GO:0000287">
    <property type="term" value="F:magnesium ion binding"/>
    <property type="evidence" value="ECO:0007669"/>
    <property type="project" value="InterPro"/>
</dbReference>
<sequence>MTFECAETGASGPRPSSEAARVPREDAPHTTPSVVQVDRALHALAISGVHVASRVISDRYIPTLHALERAAVARSVVTRQAEFATGRALLRSLLGKDVPIPIAPDRAPVLPVGVHASLAHDHHLAVAALSRSATVRSIGIDIEPVTELPAEMAAVIVRTDEGPVDAHLAFTLKEAAYKAWSRLGGRMLDFHDVRLEVRADSFVAEVLPTGMLLQGRYVNIGDRWISLVVVQRG</sequence>
<accession>A0A6J6V6I0</accession>